<dbReference type="InterPro" id="IPR029787">
    <property type="entry name" value="Nucleotide_cyclase"/>
</dbReference>
<protein>
    <submittedName>
        <fullName evidence="4">Adenylate cyclase</fullName>
    </submittedName>
</protein>
<dbReference type="GO" id="GO:0009190">
    <property type="term" value="P:cyclic nucleotide biosynthetic process"/>
    <property type="evidence" value="ECO:0007669"/>
    <property type="project" value="InterPro"/>
</dbReference>
<sequence length="996" mass="109398">MKTLDARIRFTGERRQVTALFYDIVGSTELLLRSEPEKFFRSVSALHQSAETIIKKHGGFLHQRLGDGGCCFFGYPDQSEDAAESAVQASLELLGIATSTKGKAHTAFRLRIGVATGLVVFSTQGDEIVGTAPVLAARLQAEAEPNSVLVADSTVQLTRHKFDYNLVRKAKLKGFEEPVALWRPQERNRSTSALSPFHEWDRPIRGRERELAALSSAWNSALDGKGSSITVVGEAGIGKSRLIGEFARSLSQTSQETLIFQCGRRLESQPLHPFMSFLERLVAEPVVLKDGDSAAFMQALQTSGRHLDADIVDTILSFTSDRSPATSRNIRVSDLSGRAFRRKVIEAAADILTCRATGVPTLLVFEDVHWADGMTLELIDRLGSLAGKLPILVVQTSRIRRSLALATEIELSGLASAAVRDLVASVWREPPPPGLSDFILDQCDGMPLYAEELANFFLGRQPLGKASSEWKGLLLEGGVSSLNDLLSARLAATGSARRAAQFASVIGREFNISLLAYLLEGVSRQTVEVAVERLVSQGIIEPSSATPGSFQFRHVLTQEAAYSSLLKSDRRRIHRRIAELLIGEAKPSLPAAIAAWQCAEAGLHDAAARFALAAAEASVLRSAMHEANVSLELCAQEVDSLSRRHPDRTELALGLLELQGVVATALEGEGSESARRAYSRAMQLLRKQALAVRSNHFPVYWGWWFTAPNILTQQSRARILVGDMQAVEDQETRLQSYHCGWATSFHAGEHEFCLDCVARGLDLYDPERAVRNRAFFGGHDAKVCGLGESALSYLLLNDADASEHAIRQCLDWAASTDHAGSMVHALYYAIVLRRCQSRYDDVHDLGEQMLALAERHGLAASQARANMYCGWAELMTSFAERGEERFQHGLLLQQQSGTDDNFSMHSDMHAQVLQRLGKPTEALATIHNAINVGRNSGQRFWLAELYRLSARLRRDLNDPPSLIRRDLTRAVQIADAQGAAWLAERAKRALDGLPRS</sequence>
<dbReference type="PANTHER" id="PTHR16305:SF28">
    <property type="entry name" value="GUANYLATE CYCLASE DOMAIN-CONTAINING PROTEIN"/>
    <property type="match status" value="1"/>
</dbReference>
<evidence type="ECO:0000259" key="3">
    <source>
        <dbReference type="PROSITE" id="PS50125"/>
    </source>
</evidence>
<dbReference type="Pfam" id="PF00211">
    <property type="entry name" value="Guanylate_cyc"/>
    <property type="match status" value="1"/>
</dbReference>
<proteinExistence type="predicted"/>
<dbReference type="InterPro" id="IPR011990">
    <property type="entry name" value="TPR-like_helical_dom_sf"/>
</dbReference>
<keyword evidence="4" id="KW-0614">Plasmid</keyword>
<dbReference type="PROSITE" id="PS50125">
    <property type="entry name" value="GUANYLATE_CYCLASE_2"/>
    <property type="match status" value="1"/>
</dbReference>
<dbReference type="GO" id="GO:0005737">
    <property type="term" value="C:cytoplasm"/>
    <property type="evidence" value="ECO:0007669"/>
    <property type="project" value="TreeGrafter"/>
</dbReference>
<dbReference type="InterPro" id="IPR041664">
    <property type="entry name" value="AAA_16"/>
</dbReference>
<dbReference type="SUPFAM" id="SSF48452">
    <property type="entry name" value="TPR-like"/>
    <property type="match status" value="1"/>
</dbReference>
<geneLocation type="plasmid" evidence="4 5">
    <name>unnamed2</name>
</geneLocation>
<dbReference type="SUPFAM" id="SSF52540">
    <property type="entry name" value="P-loop containing nucleoside triphosphate hydrolases"/>
    <property type="match status" value="1"/>
</dbReference>
<evidence type="ECO:0000256" key="1">
    <source>
        <dbReference type="ARBA" id="ARBA00022741"/>
    </source>
</evidence>
<keyword evidence="2" id="KW-0067">ATP-binding</keyword>
<dbReference type="AlphaFoldDB" id="A0A1B1CKT5"/>
<dbReference type="PANTHER" id="PTHR16305">
    <property type="entry name" value="TESTICULAR SOLUBLE ADENYLYL CYCLASE"/>
    <property type="match status" value="1"/>
</dbReference>
<name>A0A1B1CKT5_RHILE</name>
<evidence type="ECO:0000313" key="4">
    <source>
        <dbReference type="EMBL" id="ANP90383.1"/>
    </source>
</evidence>
<dbReference type="GO" id="GO:0005524">
    <property type="term" value="F:ATP binding"/>
    <property type="evidence" value="ECO:0007669"/>
    <property type="project" value="UniProtKB-KW"/>
</dbReference>
<dbReference type="GO" id="GO:0035556">
    <property type="term" value="P:intracellular signal transduction"/>
    <property type="evidence" value="ECO:0007669"/>
    <property type="project" value="InterPro"/>
</dbReference>
<dbReference type="EMBL" id="CP016289">
    <property type="protein sequence ID" value="ANP90383.1"/>
    <property type="molecule type" value="Genomic_DNA"/>
</dbReference>
<feature type="domain" description="Guanylate cyclase" evidence="3">
    <location>
        <begin position="18"/>
        <end position="140"/>
    </location>
</feature>
<dbReference type="SMART" id="SM00044">
    <property type="entry name" value="CYCc"/>
    <property type="match status" value="1"/>
</dbReference>
<dbReference type="CDD" id="cd07302">
    <property type="entry name" value="CHD"/>
    <property type="match status" value="1"/>
</dbReference>
<organism evidence="4 5">
    <name type="scientific">Rhizobium leguminosarum</name>
    <dbReference type="NCBI Taxonomy" id="384"/>
    <lineage>
        <taxon>Bacteria</taxon>
        <taxon>Pseudomonadati</taxon>
        <taxon>Pseudomonadota</taxon>
        <taxon>Alphaproteobacteria</taxon>
        <taxon>Hyphomicrobiales</taxon>
        <taxon>Rhizobiaceae</taxon>
        <taxon>Rhizobium/Agrobacterium group</taxon>
        <taxon>Rhizobium</taxon>
    </lineage>
</organism>
<evidence type="ECO:0000256" key="2">
    <source>
        <dbReference type="ARBA" id="ARBA00022840"/>
    </source>
</evidence>
<dbReference type="Proteomes" id="UP000092691">
    <property type="component" value="Plasmid unnamed2"/>
</dbReference>
<keyword evidence="1" id="KW-0547">Nucleotide-binding</keyword>
<reference evidence="4 5" key="1">
    <citation type="submission" date="2016-06" db="EMBL/GenBank/DDBJ databases">
        <title>Microsymbionts genomes from the relict species Vavilovia formosa.</title>
        <authorList>
            <person name="Chirak E."/>
            <person name="Kimeklis A."/>
            <person name="Andronov E."/>
        </authorList>
    </citation>
    <scope>NUCLEOTIDE SEQUENCE [LARGE SCALE GENOMIC DNA]</scope>
    <source>
        <strain evidence="4 5">Vaf10</strain>
        <plasmid evidence="5">Plasmid unnamed2</plasmid>
    </source>
</reference>
<accession>A0A1B1CKT5</accession>
<dbReference type="Gene3D" id="3.30.70.1230">
    <property type="entry name" value="Nucleotide cyclase"/>
    <property type="match status" value="1"/>
</dbReference>
<dbReference type="Pfam" id="PF13191">
    <property type="entry name" value="AAA_16"/>
    <property type="match status" value="1"/>
</dbReference>
<dbReference type="RefSeq" id="WP_065283847.1">
    <property type="nucleotide sequence ID" value="NZ_CP016289.1"/>
</dbReference>
<dbReference type="GO" id="GO:0004016">
    <property type="term" value="F:adenylate cyclase activity"/>
    <property type="evidence" value="ECO:0007669"/>
    <property type="project" value="TreeGrafter"/>
</dbReference>
<dbReference type="InterPro" id="IPR027417">
    <property type="entry name" value="P-loop_NTPase"/>
</dbReference>
<dbReference type="OrthoDB" id="9785312at2"/>
<evidence type="ECO:0000313" key="5">
    <source>
        <dbReference type="Proteomes" id="UP000092691"/>
    </source>
</evidence>
<dbReference type="SUPFAM" id="SSF55073">
    <property type="entry name" value="Nucleotide cyclase"/>
    <property type="match status" value="1"/>
</dbReference>
<gene>
    <name evidence="4" type="ORF">BA011_31020</name>
</gene>
<dbReference type="InterPro" id="IPR001054">
    <property type="entry name" value="A/G_cyclase"/>
</dbReference>